<evidence type="ECO:0000313" key="2">
    <source>
        <dbReference type="Proteomes" id="UP001234178"/>
    </source>
</evidence>
<reference evidence="1 2" key="1">
    <citation type="journal article" date="2023" name="Nucleic Acids Res.">
        <title>The hologenome of Daphnia magna reveals possible DNA methylation and microbiome-mediated evolution of the host genome.</title>
        <authorList>
            <person name="Chaturvedi A."/>
            <person name="Li X."/>
            <person name="Dhandapani V."/>
            <person name="Marshall H."/>
            <person name="Kissane S."/>
            <person name="Cuenca-Cambronero M."/>
            <person name="Asole G."/>
            <person name="Calvet F."/>
            <person name="Ruiz-Romero M."/>
            <person name="Marangio P."/>
            <person name="Guigo R."/>
            <person name="Rago D."/>
            <person name="Mirbahai L."/>
            <person name="Eastwood N."/>
            <person name="Colbourne J.K."/>
            <person name="Zhou J."/>
            <person name="Mallon E."/>
            <person name="Orsini L."/>
        </authorList>
    </citation>
    <scope>NUCLEOTIDE SEQUENCE [LARGE SCALE GENOMIC DNA]</scope>
    <source>
        <strain evidence="1">LRV0_1</strain>
    </source>
</reference>
<proteinExistence type="predicted"/>
<dbReference type="EMBL" id="JAOYFB010000001">
    <property type="protein sequence ID" value="KAK4002149.1"/>
    <property type="molecule type" value="Genomic_DNA"/>
</dbReference>
<gene>
    <name evidence="1" type="ORF">OUZ56_003996</name>
</gene>
<sequence length="77" mass="8783">MKTQKDTLPSCALSVSVGRQSQGILESSPHTNVKQPILMVSYRVRRRCAQTEARNRFAQDEAKQTEIAICYEIMRVK</sequence>
<evidence type="ECO:0000313" key="1">
    <source>
        <dbReference type="EMBL" id="KAK4002149.1"/>
    </source>
</evidence>
<comment type="caution">
    <text evidence="1">The sequence shown here is derived from an EMBL/GenBank/DDBJ whole genome shotgun (WGS) entry which is preliminary data.</text>
</comment>
<protein>
    <submittedName>
        <fullName evidence="1">Uncharacterized protein</fullName>
    </submittedName>
</protein>
<organism evidence="1 2">
    <name type="scientific">Daphnia magna</name>
    <dbReference type="NCBI Taxonomy" id="35525"/>
    <lineage>
        <taxon>Eukaryota</taxon>
        <taxon>Metazoa</taxon>
        <taxon>Ecdysozoa</taxon>
        <taxon>Arthropoda</taxon>
        <taxon>Crustacea</taxon>
        <taxon>Branchiopoda</taxon>
        <taxon>Diplostraca</taxon>
        <taxon>Cladocera</taxon>
        <taxon>Anomopoda</taxon>
        <taxon>Daphniidae</taxon>
        <taxon>Daphnia</taxon>
    </lineage>
</organism>
<accession>A0ABQ9YNF9</accession>
<dbReference type="Proteomes" id="UP001234178">
    <property type="component" value="Unassembled WGS sequence"/>
</dbReference>
<name>A0ABQ9YNF9_9CRUS</name>
<keyword evidence="2" id="KW-1185">Reference proteome</keyword>